<dbReference type="GO" id="GO:0051287">
    <property type="term" value="F:NAD binding"/>
    <property type="evidence" value="ECO:0007669"/>
    <property type="project" value="InterPro"/>
</dbReference>
<protein>
    <submittedName>
        <fullName evidence="8">Homoisocitrate dehydrogenase</fullName>
        <ecNumber evidence="8">1.1.1.87</ecNumber>
    </submittedName>
</protein>
<name>A0A7G9YJ48_9EURY</name>
<dbReference type="NCBIfam" id="TIGR02088">
    <property type="entry name" value="LEU3_arch"/>
    <property type="match status" value="1"/>
</dbReference>
<dbReference type="SMART" id="SM01329">
    <property type="entry name" value="Iso_dh"/>
    <property type="match status" value="1"/>
</dbReference>
<dbReference type="GO" id="GO:0004449">
    <property type="term" value="F:isocitrate dehydrogenase (NAD+) activity"/>
    <property type="evidence" value="ECO:0007669"/>
    <property type="project" value="TreeGrafter"/>
</dbReference>
<evidence type="ECO:0000256" key="6">
    <source>
        <dbReference type="ARBA" id="ARBA00023027"/>
    </source>
</evidence>
<dbReference type="GO" id="GO:0006102">
    <property type="term" value="P:isocitrate metabolic process"/>
    <property type="evidence" value="ECO:0007669"/>
    <property type="project" value="TreeGrafter"/>
</dbReference>
<dbReference type="EMBL" id="MT631291">
    <property type="protein sequence ID" value="QNO48032.1"/>
    <property type="molecule type" value="Genomic_DNA"/>
</dbReference>
<evidence type="ECO:0000256" key="4">
    <source>
        <dbReference type="ARBA" id="ARBA00022842"/>
    </source>
</evidence>
<keyword evidence="4" id="KW-0460">Magnesium</keyword>
<dbReference type="InterPro" id="IPR011828">
    <property type="entry name" value="LEU3_arc"/>
</dbReference>
<evidence type="ECO:0000256" key="1">
    <source>
        <dbReference type="ARBA" id="ARBA00001946"/>
    </source>
</evidence>
<dbReference type="PROSITE" id="PS00470">
    <property type="entry name" value="IDH_IMDH"/>
    <property type="match status" value="1"/>
</dbReference>
<dbReference type="Pfam" id="PF00180">
    <property type="entry name" value="Iso_dh"/>
    <property type="match status" value="1"/>
</dbReference>
<reference evidence="8" key="1">
    <citation type="submission" date="2020-06" db="EMBL/GenBank/DDBJ databases">
        <title>Unique genomic features of the anaerobic methanotrophic archaea.</title>
        <authorList>
            <person name="Chadwick G.L."/>
            <person name="Skennerton C.T."/>
            <person name="Laso-Perez R."/>
            <person name="Leu A.O."/>
            <person name="Speth D.R."/>
            <person name="Yu H."/>
            <person name="Morgan-Lang C."/>
            <person name="Hatzenpichler R."/>
            <person name="Goudeau D."/>
            <person name="Malmstrom R."/>
            <person name="Brazelton W.J."/>
            <person name="Woyke T."/>
            <person name="Hallam S.J."/>
            <person name="Tyson G.W."/>
            <person name="Wegener G."/>
            <person name="Boetius A."/>
            <person name="Orphan V."/>
        </authorList>
    </citation>
    <scope>NUCLEOTIDE SEQUENCE</scope>
</reference>
<comment type="cofactor">
    <cofactor evidence="1">
        <name>Mg(2+)</name>
        <dbReference type="ChEBI" id="CHEBI:18420"/>
    </cofactor>
</comment>
<evidence type="ECO:0000256" key="2">
    <source>
        <dbReference type="ARBA" id="ARBA00007769"/>
    </source>
</evidence>
<dbReference type="GO" id="GO:0003862">
    <property type="term" value="F:3-isopropylmalate dehydrogenase activity"/>
    <property type="evidence" value="ECO:0007669"/>
    <property type="project" value="InterPro"/>
</dbReference>
<dbReference type="SUPFAM" id="SSF53659">
    <property type="entry name" value="Isocitrate/Isopropylmalate dehydrogenase-like"/>
    <property type="match status" value="1"/>
</dbReference>
<keyword evidence="3" id="KW-0479">Metal-binding</keyword>
<sequence length="327" mass="35645">MHNHITIAVVEGDGIGKEVIPAAVTVLDTLSLDIEKVPVEIGYGKWKRTGNAIAEEDFDILRSCDCMLFGAVTTPPDPDYRSVLVQIRQGFDLYANIRPIRSMTNDRKIDFTIVRENTEGMYSGVEEVFSDAVHSTRIITRRCSERIAEYACSLARDKRLTIVHKANIMKSCRLFREVCIGIAERNGVQWEDMLVDSTAHRLVLDPERFEVIVTTNLFGDILSDMSAALIGGLGVCASANIGDDYAMFEPVHGSAPDIAGKGLANPVAAIMSLAMMLEWQGMEQESGVVTGAVLNSVSRGMTTPDLGGRFSTAEVATAIAKRVEDGL</sequence>
<dbReference type="GO" id="GO:0006099">
    <property type="term" value="P:tricarboxylic acid cycle"/>
    <property type="evidence" value="ECO:0007669"/>
    <property type="project" value="TreeGrafter"/>
</dbReference>
<dbReference type="InterPro" id="IPR024084">
    <property type="entry name" value="IsoPropMal-DH-like_dom"/>
</dbReference>
<dbReference type="InterPro" id="IPR019818">
    <property type="entry name" value="IsoCit/isopropylmalate_DH_CS"/>
</dbReference>
<dbReference type="GO" id="GO:0000287">
    <property type="term" value="F:magnesium ion binding"/>
    <property type="evidence" value="ECO:0007669"/>
    <property type="project" value="InterPro"/>
</dbReference>
<dbReference type="GO" id="GO:0009098">
    <property type="term" value="P:L-leucine biosynthetic process"/>
    <property type="evidence" value="ECO:0007669"/>
    <property type="project" value="InterPro"/>
</dbReference>
<organism evidence="8">
    <name type="scientific">Candidatus Methanogaster sp. ANME-2c ERB4</name>
    <dbReference type="NCBI Taxonomy" id="2759911"/>
    <lineage>
        <taxon>Archaea</taxon>
        <taxon>Methanobacteriati</taxon>
        <taxon>Methanobacteriota</taxon>
        <taxon>Stenosarchaea group</taxon>
        <taxon>Methanomicrobia</taxon>
        <taxon>Methanosarcinales</taxon>
        <taxon>ANME-2 cluster</taxon>
        <taxon>Candidatus Methanogasteraceae</taxon>
        <taxon>Candidatus Methanogaster</taxon>
    </lineage>
</organism>
<evidence type="ECO:0000256" key="5">
    <source>
        <dbReference type="ARBA" id="ARBA00023002"/>
    </source>
</evidence>
<dbReference type="GO" id="GO:0047046">
    <property type="term" value="F:homoisocitrate dehydrogenase activity"/>
    <property type="evidence" value="ECO:0007669"/>
    <property type="project" value="UniProtKB-EC"/>
</dbReference>
<dbReference type="PANTHER" id="PTHR11835:SF34">
    <property type="entry name" value="ISOCITRATE DEHYDROGENASE [NAD] SUBUNIT ALPHA, MITOCHONDRIAL"/>
    <property type="match status" value="1"/>
</dbReference>
<comment type="similarity">
    <text evidence="2">Belongs to the isocitrate and isopropylmalate dehydrogenases family.</text>
</comment>
<keyword evidence="6" id="KW-0520">NAD</keyword>
<accession>A0A7G9YJ48</accession>
<keyword evidence="5 8" id="KW-0560">Oxidoreductase</keyword>
<dbReference type="AlphaFoldDB" id="A0A7G9YJ48"/>
<dbReference type="Gene3D" id="3.40.718.10">
    <property type="entry name" value="Isopropylmalate Dehydrogenase"/>
    <property type="match status" value="1"/>
</dbReference>
<dbReference type="PANTHER" id="PTHR11835">
    <property type="entry name" value="DECARBOXYLATING DEHYDROGENASES-ISOCITRATE, ISOPROPYLMALATE, TARTRATE"/>
    <property type="match status" value="1"/>
</dbReference>
<evidence type="ECO:0000259" key="7">
    <source>
        <dbReference type="SMART" id="SM01329"/>
    </source>
</evidence>
<feature type="domain" description="Isopropylmalate dehydrogenase-like" evidence="7">
    <location>
        <begin position="6"/>
        <end position="319"/>
    </location>
</feature>
<dbReference type="EC" id="1.1.1.87" evidence="8"/>
<gene>
    <name evidence="8" type="primary">aksF</name>
    <name evidence="8" type="ORF">IFFKNINF_00001</name>
</gene>
<evidence type="ECO:0000256" key="3">
    <source>
        <dbReference type="ARBA" id="ARBA00022723"/>
    </source>
</evidence>
<proteinExistence type="inferred from homology"/>
<evidence type="ECO:0000313" key="8">
    <source>
        <dbReference type="EMBL" id="QNO48032.1"/>
    </source>
</evidence>